<organism evidence="1">
    <name type="scientific">Orpinomyces sp. OUS1</name>
    <dbReference type="NCBI Taxonomy" id="301046"/>
    <lineage>
        <taxon>Eukaryota</taxon>
        <taxon>Fungi</taxon>
        <taxon>Fungi incertae sedis</taxon>
        <taxon>Chytridiomycota</taxon>
        <taxon>Chytridiomycota incertae sedis</taxon>
        <taxon>Neocallimastigomycetes</taxon>
        <taxon>Neocallimastigales</taxon>
        <taxon>Neocallimastigaceae</taxon>
        <taxon>Orpinomyces</taxon>
    </lineage>
</organism>
<dbReference type="EMBL" id="AJ864622">
    <property type="protein sequence ID" value="CAI29552.1"/>
    <property type="molecule type" value="Genomic_DNA"/>
</dbReference>
<proteinExistence type="predicted"/>
<name>Q5QQN7_9FUNG</name>
<feature type="non-terminal residue" evidence="1">
    <location>
        <position position="1"/>
    </location>
</feature>
<protein>
    <submittedName>
        <fullName evidence="1">Uncharacterized protein</fullName>
    </submittedName>
</protein>
<reference evidence="1" key="2">
    <citation type="journal article" name="Microbiology (Mosc.)">
        <title>Molecular analysis of the anaerobic rumen fungus Orpinomyces - insights into an AT-rich genome.</title>
        <authorList>
            <person name="Nicholson M.J."/>
            <person name="Theodorou M.K."/>
            <person name="Brookman J.L."/>
        </authorList>
    </citation>
    <scope>NUCLEOTIDE SEQUENCE</scope>
    <source>
        <strain evidence="1">OUS1</strain>
    </source>
</reference>
<dbReference type="AlphaFoldDB" id="Q5QQN7"/>
<reference evidence="1" key="1">
    <citation type="journal article" date="2005" name="Microbiology (Mosc.)">
        <title>Molecular analysis of the anaerobic rumen fungus Orpinomyces - insights into an AT-rich genome.</title>
        <authorList>
            <person name="Nicholson M.J."/>
            <person name="Theodorou M.K."/>
            <person name="Brookman J.L."/>
        </authorList>
    </citation>
    <scope>NUCLEOTIDE SEQUENCE</scope>
    <source>
        <strain evidence="1">OUS1</strain>
    </source>
</reference>
<evidence type="ECO:0000313" key="1">
    <source>
        <dbReference type="EMBL" id="CAI29552.1"/>
    </source>
</evidence>
<accession>Q5QQN7</accession>
<feature type="non-terminal residue" evidence="1">
    <location>
        <position position="162"/>
    </location>
</feature>
<sequence length="162" mass="17625">IQQSLNETLSDYIIEIGISNLKDAHPLTTNTEVPLSSNKYYEPTNGGISSLTNGINGMSSISGMSGMSGMNGMNGMNGMSGMSGMSGNEILKLSSNEIKKFNSFFTACRHVLENASINNNPVICELTSNIQLLPWMMENLVLEIKEALSDYQNIMSQIILHP</sequence>